<sequence>MSEEQFYTIKNSVLHHIQELFEEMEEGLVMQHQEKYTLLEDSFESANEVGELRVAFEQWYRDHAEDIDLESTADELWSNALASAEDGISADFDEEDQYM</sequence>
<organism evidence="1 2">
    <name type="scientific">Candidatus Magasanikbacteria bacterium CG10_big_fil_rev_8_21_14_0_10_43_6</name>
    <dbReference type="NCBI Taxonomy" id="1974650"/>
    <lineage>
        <taxon>Bacteria</taxon>
        <taxon>Candidatus Magasanikiibacteriota</taxon>
    </lineage>
</organism>
<gene>
    <name evidence="1" type="ORF">COU33_03815</name>
</gene>
<protein>
    <submittedName>
        <fullName evidence="1">Uncharacterized protein</fullName>
    </submittedName>
</protein>
<accession>A0A2M6W0J4</accession>
<evidence type="ECO:0000313" key="1">
    <source>
        <dbReference type="EMBL" id="PIT86327.1"/>
    </source>
</evidence>
<evidence type="ECO:0000313" key="2">
    <source>
        <dbReference type="Proteomes" id="UP000229362"/>
    </source>
</evidence>
<name>A0A2M6W0J4_9BACT</name>
<dbReference type="EMBL" id="PFBZ01000163">
    <property type="protein sequence ID" value="PIT86327.1"/>
    <property type="molecule type" value="Genomic_DNA"/>
</dbReference>
<dbReference type="AlphaFoldDB" id="A0A2M6W0J4"/>
<proteinExistence type="predicted"/>
<comment type="caution">
    <text evidence="1">The sequence shown here is derived from an EMBL/GenBank/DDBJ whole genome shotgun (WGS) entry which is preliminary data.</text>
</comment>
<reference evidence="2" key="1">
    <citation type="submission" date="2017-09" db="EMBL/GenBank/DDBJ databases">
        <title>Depth-based differentiation of microbial function through sediment-hosted aquifers and enrichment of novel symbionts in the deep terrestrial subsurface.</title>
        <authorList>
            <person name="Probst A.J."/>
            <person name="Ladd B."/>
            <person name="Jarett J.K."/>
            <person name="Geller-Mcgrath D.E."/>
            <person name="Sieber C.M.K."/>
            <person name="Emerson J.B."/>
            <person name="Anantharaman K."/>
            <person name="Thomas B.C."/>
            <person name="Malmstrom R."/>
            <person name="Stieglmeier M."/>
            <person name="Klingl A."/>
            <person name="Woyke T."/>
            <person name="Ryan C.M."/>
            <person name="Banfield J.F."/>
        </authorList>
    </citation>
    <scope>NUCLEOTIDE SEQUENCE [LARGE SCALE GENOMIC DNA]</scope>
</reference>
<dbReference type="Proteomes" id="UP000229362">
    <property type="component" value="Unassembled WGS sequence"/>
</dbReference>